<dbReference type="SMART" id="SM00217">
    <property type="entry name" value="WAP"/>
    <property type="match status" value="1"/>
</dbReference>
<organism evidence="7 8">
    <name type="scientific">Varanus komodoensis</name>
    <name type="common">Komodo dragon</name>
    <dbReference type="NCBI Taxonomy" id="61221"/>
    <lineage>
        <taxon>Eukaryota</taxon>
        <taxon>Metazoa</taxon>
        <taxon>Chordata</taxon>
        <taxon>Craniata</taxon>
        <taxon>Vertebrata</taxon>
        <taxon>Euteleostomi</taxon>
        <taxon>Lepidosauria</taxon>
        <taxon>Squamata</taxon>
        <taxon>Bifurcata</taxon>
        <taxon>Unidentata</taxon>
        <taxon>Episquamata</taxon>
        <taxon>Toxicofera</taxon>
        <taxon>Anguimorpha</taxon>
        <taxon>Paleoanguimorpha</taxon>
        <taxon>Varanoidea</taxon>
        <taxon>Varanidae</taxon>
        <taxon>Varanus</taxon>
    </lineage>
</organism>
<evidence type="ECO:0000256" key="4">
    <source>
        <dbReference type="ARBA" id="ARBA00035122"/>
    </source>
</evidence>
<comment type="similarity">
    <text evidence="4">Belongs to the venom waprin family.</text>
</comment>
<dbReference type="Pfam" id="PF00095">
    <property type="entry name" value="WAP"/>
    <property type="match status" value="1"/>
</dbReference>
<dbReference type="Proteomes" id="UP000694545">
    <property type="component" value="Unplaced"/>
</dbReference>
<reference evidence="7" key="2">
    <citation type="submission" date="2025-09" db="UniProtKB">
        <authorList>
            <consortium name="Ensembl"/>
        </authorList>
    </citation>
    <scope>IDENTIFICATION</scope>
</reference>
<accession>A0A8D2Q223</accession>
<reference evidence="7" key="1">
    <citation type="submission" date="2025-08" db="UniProtKB">
        <authorList>
            <consortium name="Ensembl"/>
        </authorList>
    </citation>
    <scope>IDENTIFICATION</scope>
</reference>
<dbReference type="PROSITE" id="PS51390">
    <property type="entry name" value="WAP"/>
    <property type="match status" value="1"/>
</dbReference>
<evidence type="ECO:0000313" key="7">
    <source>
        <dbReference type="Ensembl" id="ENSVKKP00000014799.1"/>
    </source>
</evidence>
<dbReference type="FunFam" id="4.10.75.10:FF:000001">
    <property type="entry name" value="Anosmin 1"/>
    <property type="match status" value="1"/>
</dbReference>
<evidence type="ECO:0000313" key="8">
    <source>
        <dbReference type="Proteomes" id="UP000694545"/>
    </source>
</evidence>
<proteinExistence type="inferred from homology"/>
<evidence type="ECO:0000256" key="1">
    <source>
        <dbReference type="ARBA" id="ARBA00002473"/>
    </source>
</evidence>
<feature type="domain" description="WAP" evidence="6">
    <location>
        <begin position="29"/>
        <end position="76"/>
    </location>
</feature>
<name>A0A8D2Q223_VARKO</name>
<dbReference type="GO" id="GO:0042742">
    <property type="term" value="P:defense response to bacterium"/>
    <property type="evidence" value="ECO:0007669"/>
    <property type="project" value="UniProtKB-KW"/>
</dbReference>
<dbReference type="SUPFAM" id="SSF57256">
    <property type="entry name" value="Elafin-like"/>
    <property type="match status" value="1"/>
</dbReference>
<evidence type="ECO:0000256" key="2">
    <source>
        <dbReference type="ARBA" id="ARBA00022529"/>
    </source>
</evidence>
<dbReference type="Gene3D" id="4.10.75.10">
    <property type="entry name" value="Elafin-like"/>
    <property type="match status" value="1"/>
</dbReference>
<protein>
    <recommendedName>
        <fullName evidence="6">WAP domain-containing protein</fullName>
    </recommendedName>
</protein>
<evidence type="ECO:0000256" key="5">
    <source>
        <dbReference type="SAM" id="MobiDB-lite"/>
    </source>
</evidence>
<dbReference type="Ensembl" id="ENSVKKT00000015157.1">
    <property type="protein sequence ID" value="ENSVKKP00000014799.1"/>
    <property type="gene ID" value="ENSVKKG00000010171.1"/>
</dbReference>
<dbReference type="InterPro" id="IPR008197">
    <property type="entry name" value="WAP_dom"/>
</dbReference>
<evidence type="ECO:0000256" key="3">
    <source>
        <dbReference type="ARBA" id="ARBA00023022"/>
    </source>
</evidence>
<dbReference type="AlphaFoldDB" id="A0A8D2Q223"/>
<dbReference type="GO" id="GO:0005576">
    <property type="term" value="C:extracellular region"/>
    <property type="evidence" value="ECO:0007669"/>
    <property type="project" value="InterPro"/>
</dbReference>
<sequence>QPGLSLCMLPSAPPLPPRPHPDTHVPCSTAEKPGTCPSPWPGADRLCDVRCHSDWECPGPQKCCPYGCHVSCYDPI</sequence>
<feature type="region of interest" description="Disordered" evidence="5">
    <location>
        <begin position="10"/>
        <end position="34"/>
    </location>
</feature>
<keyword evidence="2" id="KW-0929">Antimicrobial</keyword>
<dbReference type="GO" id="GO:0030414">
    <property type="term" value="F:peptidase inhibitor activity"/>
    <property type="evidence" value="ECO:0007669"/>
    <property type="project" value="InterPro"/>
</dbReference>
<dbReference type="InterPro" id="IPR036645">
    <property type="entry name" value="Elafin-like_sf"/>
</dbReference>
<keyword evidence="8" id="KW-1185">Reference proteome</keyword>
<evidence type="ECO:0000259" key="6">
    <source>
        <dbReference type="PROSITE" id="PS51390"/>
    </source>
</evidence>
<comment type="function">
    <text evidence="1">Damages membranes of susceptible bacteria. Has no hemolytic activity. Not toxic to mice. Does not inhibit the proteinases elastase and cathepsin G.</text>
</comment>
<keyword evidence="3" id="KW-0044">Antibiotic</keyword>
<dbReference type="PRINTS" id="PR00003">
    <property type="entry name" value="4DISULPHCORE"/>
</dbReference>